<protein>
    <submittedName>
        <fullName evidence="1">Antirepressor</fullName>
    </submittedName>
    <submittedName>
        <fullName evidence="2">Cro protein</fullName>
    </submittedName>
</protein>
<dbReference type="RefSeq" id="WP_086954096.1">
    <property type="nucleotide sequence ID" value="NZ_CAWNQC010000236.1"/>
</dbReference>
<dbReference type="OrthoDB" id="5882226at2"/>
<dbReference type="Proteomes" id="UP000196435">
    <property type="component" value="Unassembled WGS sequence"/>
</dbReference>
<dbReference type="EMBL" id="FTLG01000230">
    <property type="protein sequence ID" value="SIP74771.1"/>
    <property type="molecule type" value="Genomic_DNA"/>
</dbReference>
<dbReference type="EMBL" id="NIBU01000039">
    <property type="protein sequence ID" value="PHM31319.1"/>
    <property type="molecule type" value="Genomic_DNA"/>
</dbReference>
<keyword evidence="4" id="KW-1185">Reference proteome</keyword>
<reference evidence="2" key="1">
    <citation type="submission" date="2016-12" db="EMBL/GenBank/DDBJ databases">
        <authorList>
            <person name="Song W.-J."/>
            <person name="Kurnit D.M."/>
        </authorList>
    </citation>
    <scope>NUCLEOTIDE SEQUENCE [LARGE SCALE GENOMIC DNA]</scope>
    <source>
        <strain evidence="2">HGB1681</strain>
    </source>
</reference>
<evidence type="ECO:0000313" key="2">
    <source>
        <dbReference type="EMBL" id="SIP74771.1"/>
    </source>
</evidence>
<reference evidence="1 4" key="3">
    <citation type="journal article" date="2017" name="Nat. Microbiol.">
        <title>Natural product diversity associated with the nematode symbionts Photorhabdus and Xenorhabdus.</title>
        <authorList>
            <person name="Tobias N.J."/>
            <person name="Wolff H."/>
            <person name="Djahanschiri B."/>
            <person name="Grundmann F."/>
            <person name="Kronenwerth M."/>
            <person name="Shi Y.M."/>
            <person name="Simonyi S."/>
            <person name="Grun P."/>
            <person name="Shapiro-Ilan D."/>
            <person name="Pidot S.J."/>
            <person name="Stinear T.P."/>
            <person name="Ebersberger I."/>
            <person name="Bode H.B."/>
        </authorList>
    </citation>
    <scope>NUCLEOTIDE SEQUENCE [LARGE SCALE GENOMIC DNA]</scope>
    <source>
        <strain evidence="1 4">DSM 16336</strain>
    </source>
</reference>
<proteinExistence type="predicted"/>
<name>A0A1N6N0Z6_9GAMM</name>
<evidence type="ECO:0000313" key="3">
    <source>
        <dbReference type="Proteomes" id="UP000196435"/>
    </source>
</evidence>
<gene>
    <name evidence="1" type="ORF">Xinn_02865</name>
    <name evidence="2" type="ORF">XIS1_840040</name>
</gene>
<sequence length="78" mass="8829">MRNDLHRWKKEASKDDWGNLAQIVGTSVGYLNLIAGGFRRASPDMASRIEEGTKQFNRLTPVKKENLIFTASSKQYVS</sequence>
<evidence type="ECO:0000313" key="4">
    <source>
        <dbReference type="Proteomes" id="UP000224871"/>
    </source>
</evidence>
<dbReference type="Proteomes" id="UP000224871">
    <property type="component" value="Unassembled WGS sequence"/>
</dbReference>
<accession>A0A1N6N0Z6</accession>
<evidence type="ECO:0000313" key="1">
    <source>
        <dbReference type="EMBL" id="PHM31319.1"/>
    </source>
</evidence>
<organism evidence="2 3">
    <name type="scientific">Xenorhabdus innexi</name>
    <dbReference type="NCBI Taxonomy" id="290109"/>
    <lineage>
        <taxon>Bacteria</taxon>
        <taxon>Pseudomonadati</taxon>
        <taxon>Pseudomonadota</taxon>
        <taxon>Gammaproteobacteria</taxon>
        <taxon>Enterobacterales</taxon>
        <taxon>Morganellaceae</taxon>
        <taxon>Xenorhabdus</taxon>
    </lineage>
</organism>
<reference evidence="3" key="2">
    <citation type="submission" date="2016-12" db="EMBL/GenBank/DDBJ databases">
        <authorList>
            <person name="Gaudriault S."/>
        </authorList>
    </citation>
    <scope>NUCLEOTIDE SEQUENCE [LARGE SCALE GENOMIC DNA]</scope>
    <source>
        <strain evidence="3">HGB1681 (deposited as PTA-6826 in the American Type Culture Collection)</strain>
    </source>
</reference>
<dbReference type="AlphaFoldDB" id="A0A1N6N0Z6"/>